<evidence type="ECO:0000313" key="4">
    <source>
        <dbReference type="Proteomes" id="UP001530400"/>
    </source>
</evidence>
<dbReference type="EMBL" id="JALLPJ020000538">
    <property type="protein sequence ID" value="KAL3789127.1"/>
    <property type="molecule type" value="Genomic_DNA"/>
</dbReference>
<keyword evidence="2" id="KW-0732">Signal</keyword>
<feature type="region of interest" description="Disordered" evidence="1">
    <location>
        <begin position="597"/>
        <end position="617"/>
    </location>
</feature>
<feature type="region of interest" description="Disordered" evidence="1">
    <location>
        <begin position="15"/>
        <end position="136"/>
    </location>
</feature>
<evidence type="ECO:0000313" key="3">
    <source>
        <dbReference type="EMBL" id="KAL3789127.1"/>
    </source>
</evidence>
<organism evidence="3 4">
    <name type="scientific">Cyclotella atomus</name>
    <dbReference type="NCBI Taxonomy" id="382360"/>
    <lineage>
        <taxon>Eukaryota</taxon>
        <taxon>Sar</taxon>
        <taxon>Stramenopiles</taxon>
        <taxon>Ochrophyta</taxon>
        <taxon>Bacillariophyta</taxon>
        <taxon>Coscinodiscophyceae</taxon>
        <taxon>Thalassiosirophycidae</taxon>
        <taxon>Stephanodiscales</taxon>
        <taxon>Stephanodiscaceae</taxon>
        <taxon>Cyclotella</taxon>
    </lineage>
</organism>
<proteinExistence type="predicted"/>
<evidence type="ECO:0000256" key="1">
    <source>
        <dbReference type="SAM" id="MobiDB-lite"/>
    </source>
</evidence>
<accession>A0ABD3PMX6</accession>
<comment type="caution">
    <text evidence="3">The sequence shown here is derived from an EMBL/GenBank/DDBJ whole genome shotgun (WGS) entry which is preliminary data.</text>
</comment>
<reference evidence="3 4" key="1">
    <citation type="submission" date="2024-10" db="EMBL/GenBank/DDBJ databases">
        <title>Updated reference genomes for cyclostephanoid diatoms.</title>
        <authorList>
            <person name="Roberts W.R."/>
            <person name="Alverson A.J."/>
        </authorList>
    </citation>
    <scope>NUCLEOTIDE SEQUENCE [LARGE SCALE GENOMIC DNA]</scope>
    <source>
        <strain evidence="3 4">AJA010-31</strain>
    </source>
</reference>
<protein>
    <submittedName>
        <fullName evidence="3">Uncharacterized protein</fullName>
    </submittedName>
</protein>
<feature type="compositionally biased region" description="Polar residues" evidence="1">
    <location>
        <begin position="57"/>
        <end position="70"/>
    </location>
</feature>
<dbReference type="Proteomes" id="UP001530400">
    <property type="component" value="Unassembled WGS sequence"/>
</dbReference>
<feature type="chain" id="PRO_5044775664" evidence="2">
    <location>
        <begin position="17"/>
        <end position="642"/>
    </location>
</feature>
<name>A0ABD3PMX6_9STRA</name>
<keyword evidence="4" id="KW-1185">Reference proteome</keyword>
<dbReference type="AlphaFoldDB" id="A0ABD3PMX6"/>
<feature type="compositionally biased region" description="Pro residues" evidence="1">
    <location>
        <begin position="40"/>
        <end position="50"/>
    </location>
</feature>
<feature type="compositionally biased region" description="Low complexity" evidence="1">
    <location>
        <begin position="71"/>
        <end position="136"/>
    </location>
</feature>
<evidence type="ECO:0000256" key="2">
    <source>
        <dbReference type="SAM" id="SignalP"/>
    </source>
</evidence>
<feature type="signal peptide" evidence="2">
    <location>
        <begin position="1"/>
        <end position="16"/>
    </location>
</feature>
<feature type="compositionally biased region" description="Basic and acidic residues" evidence="1">
    <location>
        <begin position="20"/>
        <end position="37"/>
    </location>
</feature>
<gene>
    <name evidence="3" type="ORF">ACHAWO_012660</name>
</gene>
<sequence length="642" mass="73172">MRNLIALTILLAVASATNDDGGKNSNKNDNKNDDKKKTPAPSPFPSPPPTLSLLPTIQASSNSSLIATNATTPSYMPSTSSSPTESSAPSDVPSSVPSISTSPSYTPSSIPSSTPSSNPTEVPSSMPSSSSMPSAAPWTYVRPDRVDVRFVPWLSLTETQRVLAEKLGYDQYSWENYGTNDVEYLTWDDLSEEMMGWAGELGFDQRSWDCWQNHYGSYRWIDLPTTHIQVYQFFDVLGYDINYWNGYTNSTPGSAETLYWYDLTLEERYAAAQLCFVRRSWDGEEILYSDMFPINKPGVRFVEWSQLSDEQKESAEKLGYENVTWNVFGLATVEDRAWNKLTTQEKQAAEELGFYDIAWDCWQNHFESYSWYDLQFYGLDMHYSALGWDESSWNGNTDPPSSVGKYWDLLNDVERENANMLCYFRDSWDRADMTPNNGPFPFRLPSKRYTKWTELPNADRQRAYDSLFYDECTWDVYGVADIESREWRNLTAWEKMEATKLGFIPNSWDCFQTHYLQKDWNEINWHIRDSMSVLGWDDESWGNKTMPDSYSNKWEELSAKEQNAAYEICYFIVNWPGGTDATTEEVERFINEVEASQSLTESDLADNEEVSSASSDQNSASLHEAAATALTAALAILVSILV</sequence>